<dbReference type="OrthoDB" id="1551061at2"/>
<dbReference type="Proteomes" id="UP000268313">
    <property type="component" value="Unassembled WGS sequence"/>
</dbReference>
<accession>A0A3A8JP99</accession>
<evidence type="ECO:0000256" key="1">
    <source>
        <dbReference type="SAM" id="MobiDB-lite"/>
    </source>
</evidence>
<evidence type="ECO:0000313" key="3">
    <source>
        <dbReference type="Proteomes" id="UP000268313"/>
    </source>
</evidence>
<dbReference type="EMBL" id="RAWE01000202">
    <property type="protein sequence ID" value="RKG96746.1"/>
    <property type="molecule type" value="Genomic_DNA"/>
</dbReference>
<reference evidence="3" key="1">
    <citation type="submission" date="2018-09" db="EMBL/GenBank/DDBJ databases">
        <authorList>
            <person name="Livingstone P.G."/>
            <person name="Whitworth D.E."/>
        </authorList>
    </citation>
    <scope>NUCLEOTIDE SEQUENCE [LARGE SCALE GENOMIC DNA]</scope>
    <source>
        <strain evidence="3">CA043D</strain>
    </source>
</reference>
<dbReference type="AlphaFoldDB" id="A0A3A8JP99"/>
<comment type="caution">
    <text evidence="2">The sequence shown here is derived from an EMBL/GenBank/DDBJ whole genome shotgun (WGS) entry which is preliminary data.</text>
</comment>
<feature type="compositionally biased region" description="Polar residues" evidence="1">
    <location>
        <begin position="177"/>
        <end position="187"/>
    </location>
</feature>
<sequence length="187" mass="21411">MRFAYYQRLSPAEQRVYRRSDAVTEVPLRTPATLRPRVEAVREALLQEDRTALQAATQALASAMTERLEVAGVAVEVLETRPSNDEGELHGLYTWAPGQRPRIQVWMRTAKRGRGVAFRTYLRTFLHELCHHLDFLWLELSASFHTEGFFQRESSLFGQLVPPAAGVERREAADTGKWSTSTRRGRR</sequence>
<keyword evidence="3" id="KW-1185">Reference proteome</keyword>
<proteinExistence type="predicted"/>
<feature type="region of interest" description="Disordered" evidence="1">
    <location>
        <begin position="168"/>
        <end position="187"/>
    </location>
</feature>
<evidence type="ECO:0008006" key="4">
    <source>
        <dbReference type="Google" id="ProtNLM"/>
    </source>
</evidence>
<name>A0A3A8JP99_9BACT</name>
<protein>
    <recommendedName>
        <fullName evidence="4">SprT-like domain-containing protein</fullName>
    </recommendedName>
</protein>
<gene>
    <name evidence="2" type="ORF">D7X32_34965</name>
</gene>
<evidence type="ECO:0000313" key="2">
    <source>
        <dbReference type="EMBL" id="RKG96746.1"/>
    </source>
</evidence>
<organism evidence="2 3">
    <name type="scientific">Corallococcus carmarthensis</name>
    <dbReference type="NCBI Taxonomy" id="2316728"/>
    <lineage>
        <taxon>Bacteria</taxon>
        <taxon>Pseudomonadati</taxon>
        <taxon>Myxococcota</taxon>
        <taxon>Myxococcia</taxon>
        <taxon>Myxococcales</taxon>
        <taxon>Cystobacterineae</taxon>
        <taxon>Myxococcaceae</taxon>
        <taxon>Corallococcus</taxon>
    </lineage>
</organism>
<dbReference type="RefSeq" id="WP_120606907.1">
    <property type="nucleotide sequence ID" value="NZ_RAWE01000202.1"/>
</dbReference>